<protein>
    <recommendedName>
        <fullName evidence="1">Phospholipase D-like domain-containing protein</fullName>
    </recommendedName>
</protein>
<evidence type="ECO:0000313" key="2">
    <source>
        <dbReference type="EMBL" id="NYT27827.1"/>
    </source>
</evidence>
<dbReference type="Gene3D" id="3.30.870.10">
    <property type="entry name" value="Endonuclease Chain A"/>
    <property type="match status" value="1"/>
</dbReference>
<dbReference type="Pfam" id="PF13091">
    <property type="entry name" value="PLDc_2"/>
    <property type="match status" value="1"/>
</dbReference>
<sequence>MQNYKEKLSRLDNDNSDELISNGSKKHAQALIYRFLNKAQKRVNITSTGLSIYNDYGIVDALNIALNRGVKIKILLDNYQNNKIMNNNFLDICLNNKNCEIKTYNKPLKAHIVTRDDDAFRYCKDPGSNIAVASFNHPDVVENATKKVFGTFFDKQPKYTAI</sequence>
<dbReference type="SUPFAM" id="SSF56024">
    <property type="entry name" value="Phospholipase D/nuclease"/>
    <property type="match status" value="1"/>
</dbReference>
<comment type="caution">
    <text evidence="2">The sequence shown here is derived from an EMBL/GenBank/DDBJ whole genome shotgun (WGS) entry which is preliminary data.</text>
</comment>
<evidence type="ECO:0000313" key="3">
    <source>
        <dbReference type="Proteomes" id="UP000568751"/>
    </source>
</evidence>
<name>A0A853F345_9GAMM</name>
<feature type="domain" description="Phospholipase D-like" evidence="1">
    <location>
        <begin position="34"/>
        <end position="108"/>
    </location>
</feature>
<gene>
    <name evidence="2" type="ORF">H0A76_07995</name>
</gene>
<dbReference type="Proteomes" id="UP000568751">
    <property type="component" value="Unassembled WGS sequence"/>
</dbReference>
<dbReference type="EMBL" id="JACCHT010000001">
    <property type="protein sequence ID" value="NYT27827.1"/>
    <property type="molecule type" value="Genomic_DNA"/>
</dbReference>
<reference evidence="2 3" key="1">
    <citation type="submission" date="2020-05" db="EMBL/GenBank/DDBJ databases">
        <title>Horizontal transmission and recombination maintain forever young bacterial symbiont genomes.</title>
        <authorList>
            <person name="Russell S.L."/>
            <person name="Pepper-Tunick E."/>
            <person name="Svedberg J."/>
            <person name="Byrne A."/>
            <person name="Ruelas Castillo J."/>
            <person name="Vollmers C."/>
            <person name="Beinart R.A."/>
            <person name="Corbett-Detig R."/>
        </authorList>
    </citation>
    <scope>NUCLEOTIDE SEQUENCE [LARGE SCALE GENOMIC DNA]</scope>
    <source>
        <strain evidence="2">455</strain>
    </source>
</reference>
<dbReference type="RefSeq" id="WP_369150213.1">
    <property type="nucleotide sequence ID" value="NZ_OZ156464.1"/>
</dbReference>
<dbReference type="AlphaFoldDB" id="A0A853F345"/>
<accession>A0A853F345</accession>
<evidence type="ECO:0000259" key="1">
    <source>
        <dbReference type="Pfam" id="PF13091"/>
    </source>
</evidence>
<dbReference type="CDD" id="cd00138">
    <property type="entry name" value="PLDc_SF"/>
    <property type="match status" value="1"/>
</dbReference>
<organism evidence="2 3">
    <name type="scientific">Candidatus Thiodubiliella endoseptemdiera</name>
    <dbReference type="NCBI Taxonomy" id="2738886"/>
    <lineage>
        <taxon>Bacteria</taxon>
        <taxon>Pseudomonadati</taxon>
        <taxon>Pseudomonadota</taxon>
        <taxon>Gammaproteobacteria</taxon>
        <taxon>Candidatus Pseudothioglobaceae</taxon>
        <taxon>Candidatus Thiodubiliella</taxon>
    </lineage>
</organism>
<dbReference type="InterPro" id="IPR025202">
    <property type="entry name" value="PLD-like_dom"/>
</dbReference>
<proteinExistence type="predicted"/>